<dbReference type="NCBIfam" id="TIGR01414">
    <property type="entry name" value="autotrans_barl"/>
    <property type="match status" value="1"/>
</dbReference>
<dbReference type="InterPro" id="IPR012332">
    <property type="entry name" value="Autotransporter_pectin_lyase_C"/>
</dbReference>
<dbReference type="EMBL" id="WNBW01000003">
    <property type="protein sequence ID" value="MTU03897.1"/>
    <property type="molecule type" value="Genomic_DNA"/>
</dbReference>
<feature type="domain" description="Autotransporter" evidence="2">
    <location>
        <begin position="718"/>
        <end position="1007"/>
    </location>
</feature>
<dbReference type="AlphaFoldDB" id="A0A7X2XFK7"/>
<dbReference type="InterPro" id="IPR005546">
    <property type="entry name" value="Autotransporte_beta"/>
</dbReference>
<dbReference type="InterPro" id="IPR013425">
    <property type="entry name" value="Autotrns_rpt"/>
</dbReference>
<reference evidence="5 6" key="1">
    <citation type="journal article" date="2019" name="Nat. Med.">
        <title>A library of human gut bacterial isolates paired with longitudinal multiomics data enables mechanistic microbiome research.</title>
        <authorList>
            <person name="Poyet M."/>
            <person name="Groussin M."/>
            <person name="Gibbons S.M."/>
            <person name="Avila-Pacheco J."/>
            <person name="Jiang X."/>
            <person name="Kearney S.M."/>
            <person name="Perrotta A.R."/>
            <person name="Berdy B."/>
            <person name="Zhao S."/>
            <person name="Lieberman T.D."/>
            <person name="Swanson P.K."/>
            <person name="Smith M."/>
            <person name="Roesemann S."/>
            <person name="Alexander J.E."/>
            <person name="Rich S.A."/>
            <person name="Livny J."/>
            <person name="Vlamakis H."/>
            <person name="Clish C."/>
            <person name="Bullock K."/>
            <person name="Deik A."/>
            <person name="Scott J."/>
            <person name="Pierce K.A."/>
            <person name="Xavier R.J."/>
            <person name="Alm E.J."/>
        </authorList>
    </citation>
    <scope>NUCLEOTIDE SEQUENCE [LARGE SCALE GENOMIC DNA]</scope>
    <source>
        <strain evidence="3 6">BIOML-A13</strain>
        <strain evidence="4 5">BIOML-A3</strain>
    </source>
</reference>
<gene>
    <name evidence="3" type="ORF">GMD11_06095</name>
    <name evidence="4" type="ORF">GMD18_05740</name>
</gene>
<organism evidence="3 6">
    <name type="scientific">Phascolarctobacterium faecium</name>
    <dbReference type="NCBI Taxonomy" id="33025"/>
    <lineage>
        <taxon>Bacteria</taxon>
        <taxon>Bacillati</taxon>
        <taxon>Bacillota</taxon>
        <taxon>Negativicutes</taxon>
        <taxon>Acidaminococcales</taxon>
        <taxon>Acidaminococcaceae</taxon>
        <taxon>Phascolarctobacterium</taxon>
    </lineage>
</organism>
<dbReference type="GO" id="GO:0019867">
    <property type="term" value="C:outer membrane"/>
    <property type="evidence" value="ECO:0007669"/>
    <property type="project" value="InterPro"/>
</dbReference>
<dbReference type="InterPro" id="IPR051551">
    <property type="entry name" value="Autotransporter_adhesion"/>
</dbReference>
<dbReference type="SUPFAM" id="SSF51126">
    <property type="entry name" value="Pectin lyase-like"/>
    <property type="match status" value="1"/>
</dbReference>
<dbReference type="Pfam" id="PF12951">
    <property type="entry name" value="PATR"/>
    <property type="match status" value="2"/>
</dbReference>
<evidence type="ECO:0000256" key="1">
    <source>
        <dbReference type="ARBA" id="ARBA00022729"/>
    </source>
</evidence>
<keyword evidence="5" id="KW-1185">Reference proteome</keyword>
<dbReference type="Pfam" id="PF03797">
    <property type="entry name" value="Autotransporter"/>
    <property type="match status" value="1"/>
</dbReference>
<dbReference type="SMART" id="SM00869">
    <property type="entry name" value="Autotransporter"/>
    <property type="match status" value="1"/>
</dbReference>
<dbReference type="PROSITE" id="PS51208">
    <property type="entry name" value="AUTOTRANSPORTER"/>
    <property type="match status" value="1"/>
</dbReference>
<dbReference type="OrthoDB" id="1630954at2"/>
<evidence type="ECO:0000313" key="5">
    <source>
        <dbReference type="Proteomes" id="UP000443070"/>
    </source>
</evidence>
<dbReference type="NCBIfam" id="TIGR02601">
    <property type="entry name" value="autotrns_rpt"/>
    <property type="match status" value="2"/>
</dbReference>
<evidence type="ECO:0000313" key="6">
    <source>
        <dbReference type="Proteomes" id="UP000484547"/>
    </source>
</evidence>
<dbReference type="EMBL" id="WNBM01000003">
    <property type="protein sequence ID" value="MTT75835.1"/>
    <property type="molecule type" value="Genomic_DNA"/>
</dbReference>
<evidence type="ECO:0000259" key="2">
    <source>
        <dbReference type="PROSITE" id="PS51208"/>
    </source>
</evidence>
<dbReference type="Gene3D" id="2.40.128.130">
    <property type="entry name" value="Autotransporter beta-domain"/>
    <property type="match status" value="1"/>
</dbReference>
<dbReference type="CDD" id="cd01344">
    <property type="entry name" value="PL2_Passenger_AT"/>
    <property type="match status" value="1"/>
</dbReference>
<protein>
    <submittedName>
        <fullName evidence="3">Autotransporter outer membrane beta-barrel domain-containing protein</fullName>
    </submittedName>
</protein>
<proteinExistence type="predicted"/>
<dbReference type="InterPro" id="IPR006315">
    <property type="entry name" value="OM_autotransptr_brl_dom"/>
</dbReference>
<dbReference type="InterPro" id="IPR043990">
    <property type="entry name" value="AC_1"/>
</dbReference>
<comment type="caution">
    <text evidence="3">The sequence shown here is derived from an EMBL/GenBank/DDBJ whole genome shotgun (WGS) entry which is preliminary data.</text>
</comment>
<keyword evidence="1" id="KW-0732">Signal</keyword>
<name>A0A7X2XFK7_9FIRM</name>
<dbReference type="PANTHER" id="PTHR35037:SF3">
    <property type="entry name" value="C-TERMINAL REGION OF AIDA-LIKE PROTEIN"/>
    <property type="match status" value="1"/>
</dbReference>
<dbReference type="Proteomes" id="UP000443070">
    <property type="component" value="Unassembled WGS sequence"/>
</dbReference>
<dbReference type="Pfam" id="PF18883">
    <property type="entry name" value="AC_1"/>
    <property type="match status" value="1"/>
</dbReference>
<dbReference type="InterPro" id="IPR011050">
    <property type="entry name" value="Pectin_lyase_fold/virulence"/>
</dbReference>
<dbReference type="Gene3D" id="2.160.20.20">
    <property type="match status" value="1"/>
</dbReference>
<evidence type="ECO:0000313" key="3">
    <source>
        <dbReference type="EMBL" id="MTT75835.1"/>
    </source>
</evidence>
<accession>A0A7X2XFK7</accession>
<evidence type="ECO:0000313" key="4">
    <source>
        <dbReference type="EMBL" id="MTU03897.1"/>
    </source>
</evidence>
<dbReference type="Proteomes" id="UP000484547">
    <property type="component" value="Unassembled WGS sequence"/>
</dbReference>
<dbReference type="SUPFAM" id="SSF103515">
    <property type="entry name" value="Autotransporter"/>
    <property type="match status" value="1"/>
</dbReference>
<dbReference type="InterPro" id="IPR036709">
    <property type="entry name" value="Autotransporte_beta_dom_sf"/>
</dbReference>
<sequence length="1007" mass="106399">MLLTALYIWRWIKMRTQSNYMGKAKLQKKVLTTIMTGFLFAGISNTALAENVSVPDSKTDGQTIGAGNTAAGDGWSVEVGSDNNKSVYSVGDKNAISLRDNATIHIKKNAVVTNAANRNIGNFGTGANTIEVRSGSKITVDGTVQKYGQQNMGEAINVHGGGNTIVVNGSVIAEKSAAIWFQDWTGTGNDSRNSVINNGLIQRTDGGNVIGTSGGNGIDFTNNGTVNGSLFFAKGDDNLTFMPGSNVTGNIDGGGGKNKLNLDGGNDKVGGTLNGAIKNFTSLTKKGTGLWEITGPMQGFDTVDVQQGTLGLSGNNDGFTGKITVRKDASLSAKAESLPVNHPVNGNVGNIDLTNGGTLIFEQDDNGSYQGQIIGDGSVIKTGSGIVALRPDAGANTYSGVTTIDGGGLAISSQDALGTNSDLTINNGSLTAEADLTIDKRINLASAEANKTAVIDTNGHNVTAAGVLNGVVDSGTFIKIGAGTLTAANNDNSFAGNVEVAGGALQIDGSGSKNFTGKIRVLHEAFLQGSGKVAGDVVNAGWLAPGSYNDKFGTFTVGGNYTGQPGGKLSIYSVLGGDASPTSKLVVEGDTEGSPTNIRVINQNGSGGYTDKGILVVDVRGKSDPNAFTLAYDYKQPDGTAAVAAGKYLYHLQYNQEDGDWYLKTLLNKDDTPVVNPSVPLYEAYPEIMLGYMKVNTLEERVGNRKWHIIEDGEPQQHLQYQEGTWFKTEGLSGKYKADRSTAAPDSSYDVDSWKMQMGYDKIISRQDAATTVVGGLNLQMGQARARIKSAVGNGKIKSDGKGLGGTMTWYKDNGVYVDTQAQAVWFDSDISSSSSAAAQQIEGNKGFGYGLIVETGKRIALKRPHWSWTPQMQLAYSNVDFDSFSDVNGLAVKRGSADSLQGRLGAALNYEKSYKNENDENYRSVKAYGLLNVYHEFHDGTNVLIAGDNFASKNDPTWLGLAVGGTYNYGRNSQYSLYGELGISTSAKNFGDSHVLRGEVGFRYRF</sequence>
<dbReference type="PANTHER" id="PTHR35037">
    <property type="entry name" value="C-TERMINAL REGION OF AIDA-LIKE PROTEIN"/>
    <property type="match status" value="1"/>
</dbReference>